<feature type="region of interest" description="Disordered" evidence="4">
    <location>
        <begin position="358"/>
        <end position="391"/>
    </location>
</feature>
<keyword evidence="2" id="KW-0547">Nucleotide-binding</keyword>
<dbReference type="SUPFAM" id="SSF50331">
    <property type="entry name" value="MOP-like"/>
    <property type="match status" value="1"/>
</dbReference>
<dbReference type="PANTHER" id="PTHR42781">
    <property type="entry name" value="SPERMIDINE/PUTRESCINE IMPORT ATP-BINDING PROTEIN POTA"/>
    <property type="match status" value="1"/>
</dbReference>
<accession>A0ABP8RTK0</accession>
<dbReference type="EMBL" id="BAABGT010000040">
    <property type="protein sequence ID" value="GAA4548579.1"/>
    <property type="molecule type" value="Genomic_DNA"/>
</dbReference>
<dbReference type="Proteomes" id="UP001501598">
    <property type="component" value="Unassembled WGS sequence"/>
</dbReference>
<dbReference type="PROSITE" id="PS00211">
    <property type="entry name" value="ABC_TRANSPORTER_1"/>
    <property type="match status" value="1"/>
</dbReference>
<dbReference type="SMART" id="SM00382">
    <property type="entry name" value="AAA"/>
    <property type="match status" value="1"/>
</dbReference>
<dbReference type="InterPro" id="IPR013611">
    <property type="entry name" value="Transp-assoc_OB_typ2"/>
</dbReference>
<sequence>MIGVEVHGLVKHYGGAPVVRGLDLDVRPGEFLTLLGPSGCGKTTTLRCVAGLESPQAGEIRIGDRTVVGQGRFIPPEKRDIGMVFQSYALWPHLTVAGNVGYPLRRRGRSRAETASRVREVLDFVDLGHLADRSIGRLSGGQQQRVALARALAAQPQLLLFDEPLSNLDAKLRATLRDELRRLHATVGTTSIYVTHDQTEAMTLSTRVAVMNGGVVEQLGTAREVFDRPRTRFVADFVGIENLLDLTVEDVRGGTATARAVGLSVQVAAADPVSSGDPLCVGVRARAVRLYRPEEAPVGASTVSGVVTDRAFLGEEVAYRLDVGGVSISALVYTDPSRGRGHTDPDLDPGAPVLVELPTDQLVPLTPSGGPAGDRPATTEDERVPAGATGS</sequence>
<gene>
    <name evidence="6" type="ORF">GCM10023175_35190</name>
</gene>
<dbReference type="PANTHER" id="PTHR42781:SF4">
    <property type="entry name" value="SPERMIDINE_PUTRESCINE IMPORT ATP-BINDING PROTEIN POTA"/>
    <property type="match status" value="1"/>
</dbReference>
<organism evidence="6 7">
    <name type="scientific">Pseudonocardia xishanensis</name>
    <dbReference type="NCBI Taxonomy" id="630995"/>
    <lineage>
        <taxon>Bacteria</taxon>
        <taxon>Bacillati</taxon>
        <taxon>Actinomycetota</taxon>
        <taxon>Actinomycetes</taxon>
        <taxon>Pseudonocardiales</taxon>
        <taxon>Pseudonocardiaceae</taxon>
        <taxon>Pseudonocardia</taxon>
    </lineage>
</organism>
<evidence type="ECO:0000259" key="5">
    <source>
        <dbReference type="PROSITE" id="PS50893"/>
    </source>
</evidence>
<protein>
    <submittedName>
        <fullName evidence="6">ABC transporter ATP-binding protein</fullName>
    </submittedName>
</protein>
<dbReference type="RefSeq" id="WP_345419234.1">
    <property type="nucleotide sequence ID" value="NZ_BAABGT010000040.1"/>
</dbReference>
<evidence type="ECO:0000313" key="7">
    <source>
        <dbReference type="Proteomes" id="UP001501598"/>
    </source>
</evidence>
<dbReference type="Gene3D" id="3.40.50.300">
    <property type="entry name" value="P-loop containing nucleotide triphosphate hydrolases"/>
    <property type="match status" value="1"/>
</dbReference>
<dbReference type="InterPro" id="IPR050093">
    <property type="entry name" value="ABC_SmlMolc_Importer"/>
</dbReference>
<dbReference type="Pfam" id="PF08402">
    <property type="entry name" value="TOBE_2"/>
    <property type="match status" value="1"/>
</dbReference>
<evidence type="ECO:0000256" key="1">
    <source>
        <dbReference type="ARBA" id="ARBA00022448"/>
    </source>
</evidence>
<dbReference type="Gene3D" id="2.40.50.100">
    <property type="match status" value="1"/>
</dbReference>
<dbReference type="InterPro" id="IPR003439">
    <property type="entry name" value="ABC_transporter-like_ATP-bd"/>
</dbReference>
<keyword evidence="7" id="KW-1185">Reference proteome</keyword>
<keyword evidence="1" id="KW-0813">Transport</keyword>
<name>A0ABP8RTK0_9PSEU</name>
<dbReference type="Pfam" id="PF00005">
    <property type="entry name" value="ABC_tran"/>
    <property type="match status" value="1"/>
</dbReference>
<evidence type="ECO:0000256" key="3">
    <source>
        <dbReference type="ARBA" id="ARBA00022840"/>
    </source>
</evidence>
<evidence type="ECO:0000313" key="6">
    <source>
        <dbReference type="EMBL" id="GAA4548579.1"/>
    </source>
</evidence>
<reference evidence="7" key="1">
    <citation type="journal article" date="2019" name="Int. J. Syst. Evol. Microbiol.">
        <title>The Global Catalogue of Microorganisms (GCM) 10K type strain sequencing project: providing services to taxonomists for standard genome sequencing and annotation.</title>
        <authorList>
            <consortium name="The Broad Institute Genomics Platform"/>
            <consortium name="The Broad Institute Genome Sequencing Center for Infectious Disease"/>
            <person name="Wu L."/>
            <person name="Ma J."/>
        </authorList>
    </citation>
    <scope>NUCLEOTIDE SEQUENCE [LARGE SCALE GENOMIC DNA]</scope>
    <source>
        <strain evidence="7">JCM 17906</strain>
    </source>
</reference>
<feature type="domain" description="ABC transporter" evidence="5">
    <location>
        <begin position="4"/>
        <end position="238"/>
    </location>
</feature>
<dbReference type="InterPro" id="IPR017871">
    <property type="entry name" value="ABC_transporter-like_CS"/>
</dbReference>
<dbReference type="SUPFAM" id="SSF52540">
    <property type="entry name" value="P-loop containing nucleoside triphosphate hydrolases"/>
    <property type="match status" value="1"/>
</dbReference>
<proteinExistence type="predicted"/>
<evidence type="ECO:0000256" key="2">
    <source>
        <dbReference type="ARBA" id="ARBA00022741"/>
    </source>
</evidence>
<dbReference type="PROSITE" id="PS50893">
    <property type="entry name" value="ABC_TRANSPORTER_2"/>
    <property type="match status" value="1"/>
</dbReference>
<dbReference type="InterPro" id="IPR003593">
    <property type="entry name" value="AAA+_ATPase"/>
</dbReference>
<dbReference type="InterPro" id="IPR008995">
    <property type="entry name" value="Mo/tungstate-bd_C_term_dom"/>
</dbReference>
<keyword evidence="3 6" id="KW-0067">ATP-binding</keyword>
<dbReference type="GO" id="GO:0005524">
    <property type="term" value="F:ATP binding"/>
    <property type="evidence" value="ECO:0007669"/>
    <property type="project" value="UniProtKB-KW"/>
</dbReference>
<comment type="caution">
    <text evidence="6">The sequence shown here is derived from an EMBL/GenBank/DDBJ whole genome shotgun (WGS) entry which is preliminary data.</text>
</comment>
<dbReference type="InterPro" id="IPR027417">
    <property type="entry name" value="P-loop_NTPase"/>
</dbReference>
<evidence type="ECO:0000256" key="4">
    <source>
        <dbReference type="SAM" id="MobiDB-lite"/>
    </source>
</evidence>